<dbReference type="SMART" id="SM00320">
    <property type="entry name" value="WD40"/>
    <property type="match status" value="7"/>
</dbReference>
<feature type="repeat" description="WD" evidence="1">
    <location>
        <begin position="274"/>
        <end position="304"/>
    </location>
</feature>
<feature type="repeat" description="WD" evidence="1">
    <location>
        <begin position="461"/>
        <end position="495"/>
    </location>
</feature>
<evidence type="ECO:0000256" key="2">
    <source>
        <dbReference type="SAM" id="MobiDB-lite"/>
    </source>
</evidence>
<dbReference type="PANTHER" id="PTHR19863:SF5">
    <property type="entry name" value="WD REPEAT-CONTAINING PROTEIN 47"/>
    <property type="match status" value="1"/>
</dbReference>
<dbReference type="AlphaFoldDB" id="A0AAR5PG63"/>
<feature type="repeat" description="WD" evidence="1">
    <location>
        <begin position="419"/>
        <end position="460"/>
    </location>
</feature>
<evidence type="ECO:0000313" key="3">
    <source>
        <dbReference type="EnsemblMetazoa" id="XP_019760044.1"/>
    </source>
</evidence>
<dbReference type="CDD" id="cd00200">
    <property type="entry name" value="WD40"/>
    <property type="match status" value="1"/>
</dbReference>
<proteinExistence type="predicted"/>
<dbReference type="Gene3D" id="2.130.10.10">
    <property type="entry name" value="YVTN repeat-like/Quinoprotein amine dehydrogenase"/>
    <property type="match status" value="2"/>
</dbReference>
<feature type="repeat" description="WD" evidence="1">
    <location>
        <begin position="368"/>
        <end position="408"/>
    </location>
</feature>
<dbReference type="EnsemblMetazoa" id="XM_019904485.1">
    <property type="protein sequence ID" value="XP_019760044.1"/>
    <property type="gene ID" value="LOC109537665"/>
</dbReference>
<dbReference type="PROSITE" id="PS50294">
    <property type="entry name" value="WD_REPEATS_REGION"/>
    <property type="match status" value="4"/>
</dbReference>
<keyword evidence="1" id="KW-0853">WD repeat</keyword>
<dbReference type="PANTHER" id="PTHR19863">
    <property type="entry name" value="NEMITIN (NEURONAL ENRICHED MAP INTERACTING PROTEIN) HOMOLOG"/>
    <property type="match status" value="1"/>
</dbReference>
<evidence type="ECO:0000256" key="1">
    <source>
        <dbReference type="PROSITE-ProRule" id="PRU00221"/>
    </source>
</evidence>
<dbReference type="Pfam" id="PF00400">
    <property type="entry name" value="WD40"/>
    <property type="match status" value="5"/>
</dbReference>
<feature type="region of interest" description="Disordered" evidence="2">
    <location>
        <begin position="103"/>
        <end position="173"/>
    </location>
</feature>
<dbReference type="InterPro" id="IPR015943">
    <property type="entry name" value="WD40/YVTN_repeat-like_dom_sf"/>
</dbReference>
<dbReference type="InterPro" id="IPR001680">
    <property type="entry name" value="WD40_rpt"/>
</dbReference>
<dbReference type="PROSITE" id="PS50082">
    <property type="entry name" value="WD_REPEATS_2"/>
    <property type="match status" value="5"/>
</dbReference>
<evidence type="ECO:0008006" key="5">
    <source>
        <dbReference type="Google" id="ProtNLM"/>
    </source>
</evidence>
<dbReference type="InterPro" id="IPR036322">
    <property type="entry name" value="WD40_repeat_dom_sf"/>
</dbReference>
<reference evidence="4" key="1">
    <citation type="journal article" date="2013" name="Genome Biol.">
        <title>Draft genome of the mountain pine beetle, Dendroctonus ponderosae Hopkins, a major forest pest.</title>
        <authorList>
            <person name="Keeling C.I."/>
            <person name="Yuen M.M."/>
            <person name="Liao N.Y."/>
            <person name="Docking T.R."/>
            <person name="Chan S.K."/>
            <person name="Taylor G.A."/>
            <person name="Palmquist D.L."/>
            <person name="Jackman S.D."/>
            <person name="Nguyen A."/>
            <person name="Li M."/>
            <person name="Henderson H."/>
            <person name="Janes J.K."/>
            <person name="Zhao Y."/>
            <person name="Pandoh P."/>
            <person name="Moore R."/>
            <person name="Sperling F.A."/>
            <person name="Huber D.P."/>
            <person name="Birol I."/>
            <person name="Jones S.J."/>
            <person name="Bohlmann J."/>
        </authorList>
    </citation>
    <scope>NUCLEOTIDE SEQUENCE</scope>
</reference>
<dbReference type="SUPFAM" id="SSF50978">
    <property type="entry name" value="WD40 repeat-like"/>
    <property type="match status" value="1"/>
</dbReference>
<accession>A0AAR5PG63</accession>
<reference evidence="3" key="2">
    <citation type="submission" date="2024-08" db="UniProtKB">
        <authorList>
            <consortium name="EnsemblMetazoa"/>
        </authorList>
    </citation>
    <scope>IDENTIFICATION</scope>
</reference>
<feature type="repeat" description="WD" evidence="1">
    <location>
        <begin position="507"/>
        <end position="543"/>
    </location>
</feature>
<organism evidence="3 4">
    <name type="scientific">Dendroctonus ponderosae</name>
    <name type="common">Mountain pine beetle</name>
    <dbReference type="NCBI Taxonomy" id="77166"/>
    <lineage>
        <taxon>Eukaryota</taxon>
        <taxon>Metazoa</taxon>
        <taxon>Ecdysozoa</taxon>
        <taxon>Arthropoda</taxon>
        <taxon>Hexapoda</taxon>
        <taxon>Insecta</taxon>
        <taxon>Pterygota</taxon>
        <taxon>Neoptera</taxon>
        <taxon>Endopterygota</taxon>
        <taxon>Coleoptera</taxon>
        <taxon>Polyphaga</taxon>
        <taxon>Cucujiformia</taxon>
        <taxon>Curculionidae</taxon>
        <taxon>Scolytinae</taxon>
        <taxon>Dendroctonus</taxon>
    </lineage>
</organism>
<feature type="compositionally biased region" description="Polar residues" evidence="2">
    <location>
        <begin position="143"/>
        <end position="155"/>
    </location>
</feature>
<sequence length="543" mass="59978">MSGTQLRRLDALFTRAPAQEVHVEVETERSSKCDVHKDRRGSLGSTLHLTNRRDSLGNVISQKRDLHFGGVGARRESMPALNNQVCTGNNTTFFRRRDSLAIPLSPPKRDMEHPSQFSATLRRDNSHFSSPAINRWGDKRNSFGGSTSSLNSKSYLQVPGVNMRRNSRNYSTDSLDLKRNSWDPGRRGSAGSWLEDPIWEQVKGEPSDNPKPKFVAVTTLEDVQAVRCAEFHPGGQLYAVGSNSKTLRICAYPKLTDLREEHQTYQPMVLFKRTKHHKGSIYCLAWSPEGDLMATGSNDKTVKLMRFNVDTSNLEGEEVELSMHDGTVRDLCFLEDTTNKSSLLISGGAGDCKIYVTDCATGTPFQALSGHTGHILALYTWGGAMFVSGSHDKTVRFWDLRTRGCVNMVTPITQVGGVSGRHGCPVASLCVDPSGRLLVSGHEDATCALYDIRGGRNVQCFRPHSQDVRSVRFSPSAYYLLSGGYDNKLVLTDLQGDLTLPLPSVVVAQHSDKVISGRWHPSEFSFLSTSADKTSTLWALPPV</sequence>
<keyword evidence="4" id="KW-1185">Reference proteome</keyword>
<name>A0AAR5PG63_DENPD</name>
<dbReference type="Proteomes" id="UP000019118">
    <property type="component" value="Unassembled WGS sequence"/>
</dbReference>
<evidence type="ECO:0000313" key="4">
    <source>
        <dbReference type="Proteomes" id="UP000019118"/>
    </source>
</evidence>
<protein>
    <recommendedName>
        <fullName evidence="5">WD repeat-containing protein 55 homolog</fullName>
    </recommendedName>
</protein>
<dbReference type="InterPro" id="IPR040067">
    <property type="entry name" value="WDR47"/>
</dbReference>
<dbReference type="EnsemblMetazoa" id="XM_019904484.1">
    <property type="protein sequence ID" value="XP_019760043.1"/>
    <property type="gene ID" value="LOC109537665"/>
</dbReference>